<name>W7DX09_BIPV3</name>
<sequence>MVQDCSSKIAKIRLRLTDLIVSYRDESVPCLEFAFIYLGLNFNNYSDNKLILR</sequence>
<gene>
    <name evidence="1" type="ORF">COCVIDRAFT_116493</name>
</gene>
<evidence type="ECO:0000313" key="1">
    <source>
        <dbReference type="EMBL" id="EUN20516.1"/>
    </source>
</evidence>
<dbReference type="Proteomes" id="UP000054337">
    <property type="component" value="Unassembled WGS sequence"/>
</dbReference>
<dbReference type="AlphaFoldDB" id="W7DX09"/>
<proteinExistence type="predicted"/>
<accession>W7DX09</accession>
<dbReference type="GeneID" id="26250930"/>
<dbReference type="RefSeq" id="XP_014550090.1">
    <property type="nucleotide sequence ID" value="XM_014694604.1"/>
</dbReference>
<reference evidence="1 2" key="1">
    <citation type="journal article" date="2013" name="PLoS Genet.">
        <title>Comparative genome structure, secondary metabolite, and effector coding capacity across Cochliobolus pathogens.</title>
        <authorList>
            <person name="Condon B.J."/>
            <person name="Leng Y."/>
            <person name="Wu D."/>
            <person name="Bushley K.E."/>
            <person name="Ohm R.A."/>
            <person name="Otillar R."/>
            <person name="Martin J."/>
            <person name="Schackwitz W."/>
            <person name="Grimwood J."/>
            <person name="MohdZainudin N."/>
            <person name="Xue C."/>
            <person name="Wang R."/>
            <person name="Manning V.A."/>
            <person name="Dhillon B."/>
            <person name="Tu Z.J."/>
            <person name="Steffenson B.J."/>
            <person name="Salamov A."/>
            <person name="Sun H."/>
            <person name="Lowry S."/>
            <person name="LaButti K."/>
            <person name="Han J."/>
            <person name="Copeland A."/>
            <person name="Lindquist E."/>
            <person name="Barry K."/>
            <person name="Schmutz J."/>
            <person name="Baker S.E."/>
            <person name="Ciuffetti L.M."/>
            <person name="Grigoriev I.V."/>
            <person name="Zhong S."/>
            <person name="Turgeon B.G."/>
        </authorList>
    </citation>
    <scope>NUCLEOTIDE SEQUENCE [LARGE SCALE GENOMIC DNA]</scope>
    <source>
        <strain evidence="1 2">FI3</strain>
    </source>
</reference>
<dbReference type="EMBL" id="KI968971">
    <property type="protein sequence ID" value="EUN20516.1"/>
    <property type="molecule type" value="Genomic_DNA"/>
</dbReference>
<protein>
    <submittedName>
        <fullName evidence="1">Uncharacterized protein</fullName>
    </submittedName>
</protein>
<dbReference type="HOGENOM" id="CLU_3068311_0_0_1"/>
<organism evidence="1 2">
    <name type="scientific">Bipolaris victoriae (strain FI3)</name>
    <name type="common">Victoria blight of oats agent</name>
    <name type="synonym">Cochliobolus victoriae</name>
    <dbReference type="NCBI Taxonomy" id="930091"/>
    <lineage>
        <taxon>Eukaryota</taxon>
        <taxon>Fungi</taxon>
        <taxon>Dikarya</taxon>
        <taxon>Ascomycota</taxon>
        <taxon>Pezizomycotina</taxon>
        <taxon>Dothideomycetes</taxon>
        <taxon>Pleosporomycetidae</taxon>
        <taxon>Pleosporales</taxon>
        <taxon>Pleosporineae</taxon>
        <taxon>Pleosporaceae</taxon>
        <taxon>Bipolaris</taxon>
    </lineage>
</organism>
<keyword evidence="2" id="KW-1185">Reference proteome</keyword>
<evidence type="ECO:0000313" key="2">
    <source>
        <dbReference type="Proteomes" id="UP000054337"/>
    </source>
</evidence>